<feature type="non-terminal residue" evidence="1">
    <location>
        <position position="1"/>
    </location>
</feature>
<evidence type="ECO:0000313" key="1">
    <source>
        <dbReference type="EMBL" id="OXA59194.1"/>
    </source>
</evidence>
<protein>
    <submittedName>
        <fullName evidence="1">Uncharacterized protein</fullName>
    </submittedName>
</protein>
<dbReference type="AlphaFoldDB" id="A0A226EQ67"/>
<comment type="caution">
    <text evidence="1">The sequence shown here is derived from an EMBL/GenBank/DDBJ whole genome shotgun (WGS) entry which is preliminary data.</text>
</comment>
<evidence type="ECO:0000313" key="2">
    <source>
        <dbReference type="Proteomes" id="UP000198287"/>
    </source>
</evidence>
<gene>
    <name evidence="1" type="ORF">Fcan01_05342</name>
</gene>
<dbReference type="Proteomes" id="UP000198287">
    <property type="component" value="Unassembled WGS sequence"/>
</dbReference>
<accession>A0A226EQ67</accession>
<dbReference type="EMBL" id="LNIX01000002">
    <property type="protein sequence ID" value="OXA59194.1"/>
    <property type="molecule type" value="Genomic_DNA"/>
</dbReference>
<proteinExistence type="predicted"/>
<dbReference type="OrthoDB" id="8190638at2759"/>
<reference evidence="1 2" key="1">
    <citation type="submission" date="2015-12" db="EMBL/GenBank/DDBJ databases">
        <title>The genome of Folsomia candida.</title>
        <authorList>
            <person name="Faddeeva A."/>
            <person name="Derks M.F."/>
            <person name="Anvar Y."/>
            <person name="Smit S."/>
            <person name="Van Straalen N."/>
            <person name="Roelofs D."/>
        </authorList>
    </citation>
    <scope>NUCLEOTIDE SEQUENCE [LARGE SCALE GENOMIC DNA]</scope>
    <source>
        <strain evidence="1 2">VU population</strain>
        <tissue evidence="1">Whole body</tissue>
    </source>
</reference>
<name>A0A226EQ67_FOLCA</name>
<sequence>KHHPTFIAEHQQQVNRLCEFSKNHHIHKYIYTRSQQEQKAMALTKNLFLVAFLALASIQGSQSQETPGTDCTDNSQCNAEKFLVCVAEKCECDPSRPLYFDLLKRTCTLKLDQVCQPETEGVPTCSTGGSCKQDAAEYKCSCNEGYNPDGYNPDGDTRCVKVVDYDQSCTSDEEYLACREGLNVECNPTTSKCDCMGGYFVLADRSMCLAGFGTRCDSDPAGQPSSKCNHELFTECQATSTCGCPTTHMIDSLVTPPACALRLDQPCGAAGTAQCYSNSECKGDEGSKKLRMQ</sequence>
<keyword evidence="2" id="KW-1185">Reference proteome</keyword>
<organism evidence="1 2">
    <name type="scientific">Folsomia candida</name>
    <name type="common">Springtail</name>
    <dbReference type="NCBI Taxonomy" id="158441"/>
    <lineage>
        <taxon>Eukaryota</taxon>
        <taxon>Metazoa</taxon>
        <taxon>Ecdysozoa</taxon>
        <taxon>Arthropoda</taxon>
        <taxon>Hexapoda</taxon>
        <taxon>Collembola</taxon>
        <taxon>Entomobryomorpha</taxon>
        <taxon>Isotomoidea</taxon>
        <taxon>Isotomidae</taxon>
        <taxon>Proisotominae</taxon>
        <taxon>Folsomia</taxon>
    </lineage>
</organism>